<evidence type="ECO:0000256" key="1">
    <source>
        <dbReference type="ARBA" id="ARBA00004370"/>
    </source>
</evidence>
<dbReference type="PANTHER" id="PTHR14948:SF25">
    <property type="entry name" value="DUF4190 DOMAIN-CONTAINING PROTEIN"/>
    <property type="match status" value="1"/>
</dbReference>
<keyword evidence="2 6" id="KW-0812">Transmembrane</keyword>
<dbReference type="Pfam" id="PF04505">
    <property type="entry name" value="CD225"/>
    <property type="match status" value="1"/>
</dbReference>
<dbReference type="InterPro" id="IPR007593">
    <property type="entry name" value="CD225/Dispanin_fam"/>
</dbReference>
<comment type="subcellular location">
    <subcellularLocation>
        <location evidence="1">Membrane</location>
    </subcellularLocation>
</comment>
<accession>A0A5C5UBK0</accession>
<keyword evidence="4 6" id="KW-0472">Membrane</keyword>
<evidence type="ECO:0000256" key="4">
    <source>
        <dbReference type="ARBA" id="ARBA00023136"/>
    </source>
</evidence>
<name>A0A5C5UBK0_9CORY</name>
<evidence type="ECO:0000256" key="3">
    <source>
        <dbReference type="ARBA" id="ARBA00022989"/>
    </source>
</evidence>
<evidence type="ECO:0000256" key="2">
    <source>
        <dbReference type="ARBA" id="ARBA00022692"/>
    </source>
</evidence>
<dbReference type="EMBL" id="VOHM01000025">
    <property type="protein sequence ID" value="TWT22870.1"/>
    <property type="molecule type" value="Genomic_DNA"/>
</dbReference>
<keyword evidence="3 6" id="KW-1133">Transmembrane helix</keyword>
<protein>
    <submittedName>
        <fullName evidence="7">CD225/dispanin family protein</fullName>
    </submittedName>
</protein>
<proteinExistence type="predicted"/>
<evidence type="ECO:0000313" key="8">
    <source>
        <dbReference type="Proteomes" id="UP000320791"/>
    </source>
</evidence>
<evidence type="ECO:0000256" key="6">
    <source>
        <dbReference type="SAM" id="Phobius"/>
    </source>
</evidence>
<feature type="compositionally biased region" description="Low complexity" evidence="5">
    <location>
        <begin position="1"/>
        <end position="20"/>
    </location>
</feature>
<feature type="region of interest" description="Disordered" evidence="5">
    <location>
        <begin position="1"/>
        <end position="21"/>
    </location>
</feature>
<gene>
    <name evidence="7" type="ORF">FRX94_10265</name>
</gene>
<feature type="transmembrane region" description="Helical" evidence="6">
    <location>
        <begin position="36"/>
        <end position="58"/>
    </location>
</feature>
<dbReference type="PANTHER" id="PTHR14948">
    <property type="entry name" value="NG5"/>
    <property type="match status" value="1"/>
</dbReference>
<sequence>MTDPYNPYDPNAQQPQYNNQGYGGYPGGAPMKPENYLLWTILTTIMCCLPLGAIGIYFSMQVDKNWEMGLPAEAAESARKAKLFAIASAASTGVLAVLYFVFVLVAIISGAGGTSTY</sequence>
<dbReference type="Proteomes" id="UP000320791">
    <property type="component" value="Unassembled WGS sequence"/>
</dbReference>
<dbReference type="RefSeq" id="WP_146325250.1">
    <property type="nucleotide sequence ID" value="NZ_BAABLR010000067.1"/>
</dbReference>
<evidence type="ECO:0000313" key="7">
    <source>
        <dbReference type="EMBL" id="TWT22870.1"/>
    </source>
</evidence>
<keyword evidence="8" id="KW-1185">Reference proteome</keyword>
<reference evidence="7 8" key="1">
    <citation type="submission" date="2019-08" db="EMBL/GenBank/DDBJ databases">
        <authorList>
            <person name="Lei W."/>
        </authorList>
    </citation>
    <scope>NUCLEOTIDE SEQUENCE [LARGE SCALE GENOMIC DNA]</scope>
    <source>
        <strain evidence="7 8">CCUG 58627</strain>
    </source>
</reference>
<dbReference type="AlphaFoldDB" id="A0A5C5UBK0"/>
<comment type="caution">
    <text evidence="7">The sequence shown here is derived from an EMBL/GenBank/DDBJ whole genome shotgun (WGS) entry which is preliminary data.</text>
</comment>
<dbReference type="OrthoDB" id="9815705at2"/>
<dbReference type="InterPro" id="IPR051423">
    <property type="entry name" value="CD225/Dispanin"/>
</dbReference>
<dbReference type="GO" id="GO:0016020">
    <property type="term" value="C:membrane"/>
    <property type="evidence" value="ECO:0007669"/>
    <property type="project" value="UniProtKB-SubCell"/>
</dbReference>
<evidence type="ECO:0000256" key="5">
    <source>
        <dbReference type="SAM" id="MobiDB-lite"/>
    </source>
</evidence>
<organism evidence="7 8">
    <name type="scientific">Corynebacterium canis</name>
    <dbReference type="NCBI Taxonomy" id="679663"/>
    <lineage>
        <taxon>Bacteria</taxon>
        <taxon>Bacillati</taxon>
        <taxon>Actinomycetota</taxon>
        <taxon>Actinomycetes</taxon>
        <taxon>Mycobacteriales</taxon>
        <taxon>Corynebacteriaceae</taxon>
        <taxon>Corynebacterium</taxon>
    </lineage>
</organism>
<feature type="transmembrane region" description="Helical" evidence="6">
    <location>
        <begin position="83"/>
        <end position="108"/>
    </location>
</feature>